<dbReference type="InterPro" id="IPR011659">
    <property type="entry name" value="WD40"/>
</dbReference>
<protein>
    <submittedName>
        <fullName evidence="7">OmpA family protein</fullName>
    </submittedName>
</protein>
<dbReference type="Proteomes" id="UP000707206">
    <property type="component" value="Unassembled WGS sequence"/>
</dbReference>
<dbReference type="Pfam" id="PF13620">
    <property type="entry name" value="CarboxypepD_reg"/>
    <property type="match status" value="1"/>
</dbReference>
<reference evidence="7" key="1">
    <citation type="submission" date="2019-07" db="EMBL/GenBank/DDBJ databases">
        <authorList>
            <person name="De-Chao Zhang Q."/>
        </authorList>
    </citation>
    <scope>NUCLEOTIDE SEQUENCE</scope>
    <source>
        <strain evidence="7">TP-CH-4</strain>
    </source>
</reference>
<evidence type="ECO:0000259" key="6">
    <source>
        <dbReference type="PROSITE" id="PS51123"/>
    </source>
</evidence>
<comment type="caution">
    <text evidence="7">The sequence shown here is derived from an EMBL/GenBank/DDBJ whole genome shotgun (WGS) entry which is preliminary data.</text>
</comment>
<evidence type="ECO:0000256" key="4">
    <source>
        <dbReference type="PROSITE-ProRule" id="PRU00339"/>
    </source>
</evidence>
<feature type="repeat" description="TPR" evidence="4">
    <location>
        <begin position="63"/>
        <end position="96"/>
    </location>
</feature>
<dbReference type="InterPro" id="IPR011990">
    <property type="entry name" value="TPR-like_helical_dom_sf"/>
</dbReference>
<dbReference type="InterPro" id="IPR006665">
    <property type="entry name" value="OmpA-like"/>
</dbReference>
<dbReference type="PROSITE" id="PS50005">
    <property type="entry name" value="TPR"/>
    <property type="match status" value="1"/>
</dbReference>
<dbReference type="AlphaFoldDB" id="A0A967AYF5"/>
<evidence type="ECO:0000313" key="8">
    <source>
        <dbReference type="Proteomes" id="UP000707206"/>
    </source>
</evidence>
<dbReference type="InterPro" id="IPR036737">
    <property type="entry name" value="OmpA-like_sf"/>
</dbReference>
<keyword evidence="3" id="KW-0998">Cell outer membrane</keyword>
<dbReference type="Gene3D" id="2.60.40.1120">
    <property type="entry name" value="Carboxypeptidase-like, regulatory domain"/>
    <property type="match status" value="1"/>
</dbReference>
<dbReference type="Pfam" id="PF00691">
    <property type="entry name" value="OmpA"/>
    <property type="match status" value="1"/>
</dbReference>
<dbReference type="CDD" id="cd07185">
    <property type="entry name" value="OmpA_C-like"/>
    <property type="match status" value="1"/>
</dbReference>
<dbReference type="SUPFAM" id="SSF103088">
    <property type="entry name" value="OmpA-like"/>
    <property type="match status" value="1"/>
</dbReference>
<evidence type="ECO:0000256" key="5">
    <source>
        <dbReference type="PROSITE-ProRule" id="PRU00473"/>
    </source>
</evidence>
<dbReference type="RefSeq" id="WP_152576091.1">
    <property type="nucleotide sequence ID" value="NZ_VIKU02000011.1"/>
</dbReference>
<gene>
    <name evidence="7" type="ORF">FK220_019740</name>
</gene>
<dbReference type="SUPFAM" id="SSF82171">
    <property type="entry name" value="DPP6 N-terminal domain-like"/>
    <property type="match status" value="1"/>
</dbReference>
<evidence type="ECO:0000313" key="7">
    <source>
        <dbReference type="EMBL" id="NHF61595.1"/>
    </source>
</evidence>
<feature type="domain" description="OmpA-like" evidence="6">
    <location>
        <begin position="532"/>
        <end position="652"/>
    </location>
</feature>
<accession>A0A967AYF5</accession>
<dbReference type="PROSITE" id="PS51123">
    <property type="entry name" value="OMPA_2"/>
    <property type="match status" value="1"/>
</dbReference>
<keyword evidence="4" id="KW-0802">TPR repeat</keyword>
<reference evidence="7" key="2">
    <citation type="submission" date="2020-03" db="EMBL/GenBank/DDBJ databases">
        <title>Flavobacteriaceae bacterium strain TP-CH-4, a member of the family Flavobacteriaceae isolated from a deep-sea seamount.</title>
        <authorList>
            <person name="Zhang D.-C."/>
        </authorList>
    </citation>
    <scope>NUCLEOTIDE SEQUENCE</scope>
    <source>
        <strain evidence="7">TP-CH-4</strain>
    </source>
</reference>
<proteinExistence type="predicted"/>
<dbReference type="InterPro" id="IPR008969">
    <property type="entry name" value="CarboxyPept-like_regulatory"/>
</dbReference>
<evidence type="ECO:0000256" key="2">
    <source>
        <dbReference type="ARBA" id="ARBA00023136"/>
    </source>
</evidence>
<dbReference type="Gene3D" id="1.25.40.10">
    <property type="entry name" value="Tetratricopeptide repeat domain"/>
    <property type="match status" value="1"/>
</dbReference>
<dbReference type="SUPFAM" id="SSF48452">
    <property type="entry name" value="TPR-like"/>
    <property type="match status" value="1"/>
</dbReference>
<dbReference type="EMBL" id="VIKU02000011">
    <property type="protein sequence ID" value="NHF61595.1"/>
    <property type="molecule type" value="Genomic_DNA"/>
</dbReference>
<keyword evidence="2 5" id="KW-0472">Membrane</keyword>
<dbReference type="SUPFAM" id="SSF49464">
    <property type="entry name" value="Carboxypeptidase regulatory domain-like"/>
    <property type="match status" value="1"/>
</dbReference>
<name>A0A967AYF5_9FLAO</name>
<dbReference type="InterPro" id="IPR050330">
    <property type="entry name" value="Bact_OuterMem_StrucFunc"/>
</dbReference>
<dbReference type="PRINTS" id="PR01021">
    <property type="entry name" value="OMPADOMAIN"/>
</dbReference>
<keyword evidence="8" id="KW-1185">Reference proteome</keyword>
<evidence type="ECO:0000256" key="1">
    <source>
        <dbReference type="ARBA" id="ARBA00004442"/>
    </source>
</evidence>
<dbReference type="Gene3D" id="3.30.1330.60">
    <property type="entry name" value="OmpA-like domain"/>
    <property type="match status" value="1"/>
</dbReference>
<dbReference type="Pfam" id="PF07676">
    <property type="entry name" value="PD40"/>
    <property type="match status" value="1"/>
</dbReference>
<dbReference type="InterPro" id="IPR006664">
    <property type="entry name" value="OMP_bac"/>
</dbReference>
<comment type="subcellular location">
    <subcellularLocation>
        <location evidence="1">Cell outer membrane</location>
    </subcellularLocation>
</comment>
<dbReference type="PANTHER" id="PTHR30329">
    <property type="entry name" value="STATOR ELEMENT OF FLAGELLAR MOTOR COMPLEX"/>
    <property type="match status" value="1"/>
</dbReference>
<organism evidence="7 8">
    <name type="scientific">Pelagihabitans pacificus</name>
    <dbReference type="NCBI Taxonomy" id="2696054"/>
    <lineage>
        <taxon>Bacteria</taxon>
        <taxon>Pseudomonadati</taxon>
        <taxon>Bacteroidota</taxon>
        <taxon>Flavobacteriia</taxon>
        <taxon>Flavobacteriales</taxon>
        <taxon>Flavobacteriaceae</taxon>
        <taxon>Pelagihabitans</taxon>
    </lineage>
</organism>
<evidence type="ECO:0000256" key="3">
    <source>
        <dbReference type="ARBA" id="ARBA00023237"/>
    </source>
</evidence>
<sequence>MTKKGQFLVLVLCCTFLNNLSAQEIEEKENRLVTKANERYEEYSFRPAIDIYKRVLDKGYVSADLLKKLGNSYYFNADYTEAADTYKRLVEDYTKEVEAEDYFRYAQTLKTLGDYDGSKEFMLKFVELTSDDNRAKLYKSERDFLEDIKQNSGRYNVEPFQYNSPYSDFAPSFYKEGLIFSSDRDTGNLARYRHTWNSKDFLDLYKVNADSISMNAVSKLGEEVNTRLHESTSITTRDGNTLYFTRNNFKEGKYIKDEEGVIRLKIFRATLSDGIWTNIEELPFNSDSYSIAHPALSPDEKTLYFVSDMKGSLGASDIFMVEIKEDGSFGVPRNLGNTINTEARETFPFVTSEDILYFSSDGHPGLGGLDVFATKIAEGKFNGAVVNVGEPVNSKMDDFTFIMDEETRKGYFASNRAEGQGADDIYAFLETKPLKLECIQEITGTVRDKISNQVLVGATVKVIDENNEEVMTTITDSEGNYSLSLDCNQGNFVRASIQGYVPSEEYLGRSDGKAKIIDFYLERDTVTAGFGDDLAKLLQLSTIYFDFDKYNIRKDSEVEVEKVIAAMEKYPSLKIKVNSHTDSRGKDAYNLWLSEKRAEATVKYMISQGISEDRLSGEGFGETKLMNRCANGVKCSKAEHELNRRSEFIIME</sequence>
<dbReference type="GO" id="GO:0009279">
    <property type="term" value="C:cell outer membrane"/>
    <property type="evidence" value="ECO:0007669"/>
    <property type="project" value="UniProtKB-SubCell"/>
</dbReference>
<dbReference type="InterPro" id="IPR019734">
    <property type="entry name" value="TPR_rpt"/>
</dbReference>
<dbReference type="PANTHER" id="PTHR30329:SF21">
    <property type="entry name" value="LIPOPROTEIN YIAD-RELATED"/>
    <property type="match status" value="1"/>
</dbReference>